<proteinExistence type="inferred from homology"/>
<protein>
    <recommendedName>
        <fullName evidence="4">Cytosolic fatty-acid binding proteins domain-containing protein</fullName>
    </recommendedName>
</protein>
<evidence type="ECO:0000256" key="3">
    <source>
        <dbReference type="RuleBase" id="RU003696"/>
    </source>
</evidence>
<evidence type="ECO:0000256" key="1">
    <source>
        <dbReference type="ARBA" id="ARBA00008390"/>
    </source>
</evidence>
<dbReference type="InterPro" id="IPR000566">
    <property type="entry name" value="Lipocln_cytosolic_FA-bd_dom"/>
</dbReference>
<name>A0A8S3ZIV6_9EUPU</name>
<dbReference type="Proteomes" id="UP000678393">
    <property type="component" value="Unassembled WGS sequence"/>
</dbReference>
<dbReference type="InterPro" id="IPR000463">
    <property type="entry name" value="Fatty_acid-bd"/>
</dbReference>
<dbReference type="Pfam" id="PF00061">
    <property type="entry name" value="Lipocalin"/>
    <property type="match status" value="1"/>
</dbReference>
<dbReference type="Gene3D" id="2.40.128.20">
    <property type="match status" value="1"/>
</dbReference>
<dbReference type="InterPro" id="IPR031259">
    <property type="entry name" value="ILBP"/>
</dbReference>
<dbReference type="CDD" id="cd00742">
    <property type="entry name" value="FABP"/>
    <property type="match status" value="1"/>
</dbReference>
<evidence type="ECO:0000313" key="5">
    <source>
        <dbReference type="EMBL" id="CAG5127106.1"/>
    </source>
</evidence>
<feature type="domain" description="Cytosolic fatty-acid binding proteins" evidence="4">
    <location>
        <begin position="7"/>
        <end position="24"/>
    </location>
</feature>
<reference evidence="5" key="1">
    <citation type="submission" date="2021-04" db="EMBL/GenBank/DDBJ databases">
        <authorList>
            <consortium name="Molecular Ecology Group"/>
        </authorList>
    </citation>
    <scope>NUCLEOTIDE SEQUENCE</scope>
</reference>
<sequence>MVEKLLGHWKLESSENFDEYMKAMKVNIVLRKIGNSITSYFEICKDGDTWTLHITSTFKNQTLVFKLGEPVDETTLDGRKCKSTFTVEGNVLAQQQDAVNSSDTSSKYEYEVREDGKLYLTCISVPTNVVSTRIFLPYTP</sequence>
<gene>
    <name evidence="5" type="ORF">CUNI_LOCUS12664</name>
</gene>
<keyword evidence="2" id="KW-0446">Lipid-binding</keyword>
<dbReference type="FunFam" id="2.40.128.20:FF:000001">
    <property type="entry name" value="Fatty acid-binding protein, adipocyte"/>
    <property type="match status" value="1"/>
</dbReference>
<dbReference type="AlphaFoldDB" id="A0A8S3ZIV6"/>
<accession>A0A8S3ZIV6</accession>
<dbReference type="PRINTS" id="PR00178">
    <property type="entry name" value="FATTYACIDBP"/>
</dbReference>
<dbReference type="InterPro" id="IPR012674">
    <property type="entry name" value="Calycin"/>
</dbReference>
<dbReference type="SUPFAM" id="SSF50814">
    <property type="entry name" value="Lipocalins"/>
    <property type="match status" value="1"/>
</dbReference>
<keyword evidence="6" id="KW-1185">Reference proteome</keyword>
<evidence type="ECO:0000256" key="2">
    <source>
        <dbReference type="ARBA" id="ARBA00023121"/>
    </source>
</evidence>
<dbReference type="PANTHER" id="PTHR11955">
    <property type="entry name" value="FATTY ACID BINDING PROTEIN"/>
    <property type="match status" value="1"/>
</dbReference>
<comment type="similarity">
    <text evidence="1 3">Belongs to the calycin superfamily. Fatty-acid binding protein (FABP) family.</text>
</comment>
<evidence type="ECO:0000259" key="4">
    <source>
        <dbReference type="PROSITE" id="PS00214"/>
    </source>
</evidence>
<keyword evidence="3" id="KW-0813">Transport</keyword>
<organism evidence="5 6">
    <name type="scientific">Candidula unifasciata</name>
    <dbReference type="NCBI Taxonomy" id="100452"/>
    <lineage>
        <taxon>Eukaryota</taxon>
        <taxon>Metazoa</taxon>
        <taxon>Spiralia</taxon>
        <taxon>Lophotrochozoa</taxon>
        <taxon>Mollusca</taxon>
        <taxon>Gastropoda</taxon>
        <taxon>Heterobranchia</taxon>
        <taxon>Euthyneura</taxon>
        <taxon>Panpulmonata</taxon>
        <taxon>Eupulmonata</taxon>
        <taxon>Stylommatophora</taxon>
        <taxon>Helicina</taxon>
        <taxon>Helicoidea</taxon>
        <taxon>Geomitridae</taxon>
        <taxon>Candidula</taxon>
    </lineage>
</organism>
<evidence type="ECO:0000313" key="6">
    <source>
        <dbReference type="Proteomes" id="UP000678393"/>
    </source>
</evidence>
<dbReference type="GO" id="GO:0008289">
    <property type="term" value="F:lipid binding"/>
    <property type="evidence" value="ECO:0007669"/>
    <property type="project" value="UniProtKB-KW"/>
</dbReference>
<dbReference type="EMBL" id="CAJHNH020002569">
    <property type="protein sequence ID" value="CAG5127106.1"/>
    <property type="molecule type" value="Genomic_DNA"/>
</dbReference>
<dbReference type="OrthoDB" id="412780at2759"/>
<comment type="caution">
    <text evidence="5">The sequence shown here is derived from an EMBL/GenBank/DDBJ whole genome shotgun (WGS) entry which is preliminary data.</text>
</comment>
<dbReference type="PROSITE" id="PS00214">
    <property type="entry name" value="FABP"/>
    <property type="match status" value="1"/>
</dbReference>